<organism evidence="3 4">
    <name type="scientific">Oleoguttula mirabilis</name>
    <dbReference type="NCBI Taxonomy" id="1507867"/>
    <lineage>
        <taxon>Eukaryota</taxon>
        <taxon>Fungi</taxon>
        <taxon>Dikarya</taxon>
        <taxon>Ascomycota</taxon>
        <taxon>Pezizomycotina</taxon>
        <taxon>Dothideomycetes</taxon>
        <taxon>Dothideomycetidae</taxon>
        <taxon>Mycosphaerellales</taxon>
        <taxon>Teratosphaeriaceae</taxon>
        <taxon>Oleoguttula</taxon>
    </lineage>
</organism>
<name>A0AAV9J3I8_9PEZI</name>
<proteinExistence type="predicted"/>
<gene>
    <name evidence="3" type="ORF">LTR36_000869</name>
</gene>
<accession>A0AAV9J3I8</accession>
<feature type="transmembrane region" description="Helical" evidence="2">
    <location>
        <begin position="163"/>
        <end position="181"/>
    </location>
</feature>
<sequence length="534" mass="58897">MPPIFPRGGDDATPLYLLGGKMPWQFLRDWAPFSFDAVGLVTLLGSEEVNKSIGSLQRRRFSEFFPLLAGFVVAGDYFTDGESGYALFNISSGIYTTEIKPWFTRWLSLQDDINKETTVFTFETKKRDKKFDPIGDLIAPMLSYGVVLTLLACTAVMGDWPGIANFTAILVSMGVRNILIWQRRAATNNMAVEENPTPKGNMLKMFVTRADGRMVTIYAPLSVLKTFCIENCDPPNKLLYRLARAIGWLFFGGHIIILGMSSLFTQLITVALLVLPTWYFCHNADADVGRVKKDSEVRDGVEWRIREQRPFASDLLVTQEDPIETATGWFKDRRMHAYTHVRPTKEQEMMLQHWCLLPIQGLPWLQDYRHTAKENALEQAREACVAARLASQPMNDLEKEVERWSKDLEHCNRELDSWDRTVTESDEWYKKYGIAKEALRSASTATTLAAAAINGAGASSATTAAGSTKGGTAVAAQTSIAASTAVPSPAGTSRAPSSSARSGASQPSPSPSSPTADGIAAVAAQSPLQHNKHE</sequence>
<evidence type="ECO:0000256" key="2">
    <source>
        <dbReference type="SAM" id="Phobius"/>
    </source>
</evidence>
<feature type="transmembrane region" description="Helical" evidence="2">
    <location>
        <begin position="134"/>
        <end position="157"/>
    </location>
</feature>
<comment type="caution">
    <text evidence="3">The sequence shown here is derived from an EMBL/GenBank/DDBJ whole genome shotgun (WGS) entry which is preliminary data.</text>
</comment>
<feature type="transmembrane region" description="Helical" evidence="2">
    <location>
        <begin position="246"/>
        <end position="279"/>
    </location>
</feature>
<keyword evidence="2" id="KW-0472">Membrane</keyword>
<keyword evidence="2" id="KW-1133">Transmembrane helix</keyword>
<evidence type="ECO:0000313" key="3">
    <source>
        <dbReference type="EMBL" id="KAK4539241.1"/>
    </source>
</evidence>
<evidence type="ECO:0000256" key="1">
    <source>
        <dbReference type="SAM" id="MobiDB-lite"/>
    </source>
</evidence>
<keyword evidence="2" id="KW-0812">Transmembrane</keyword>
<reference evidence="3 4" key="1">
    <citation type="submission" date="2021-11" db="EMBL/GenBank/DDBJ databases">
        <title>Black yeast isolated from Biological Soil Crust.</title>
        <authorList>
            <person name="Kurbessoian T."/>
        </authorList>
    </citation>
    <scope>NUCLEOTIDE SEQUENCE [LARGE SCALE GENOMIC DNA]</scope>
    <source>
        <strain evidence="3 4">CCFEE 5522</strain>
    </source>
</reference>
<protein>
    <submittedName>
        <fullName evidence="3">Uncharacterized protein</fullName>
    </submittedName>
</protein>
<dbReference type="Proteomes" id="UP001324427">
    <property type="component" value="Unassembled WGS sequence"/>
</dbReference>
<feature type="region of interest" description="Disordered" evidence="1">
    <location>
        <begin position="481"/>
        <end position="534"/>
    </location>
</feature>
<feature type="compositionally biased region" description="Low complexity" evidence="1">
    <location>
        <begin position="487"/>
        <end position="507"/>
    </location>
</feature>
<dbReference type="AlphaFoldDB" id="A0AAV9J3I8"/>
<keyword evidence="4" id="KW-1185">Reference proteome</keyword>
<dbReference type="EMBL" id="JAVFHQ010000107">
    <property type="protein sequence ID" value="KAK4539241.1"/>
    <property type="molecule type" value="Genomic_DNA"/>
</dbReference>
<evidence type="ECO:0000313" key="4">
    <source>
        <dbReference type="Proteomes" id="UP001324427"/>
    </source>
</evidence>